<feature type="transmembrane region" description="Helical" evidence="2">
    <location>
        <begin position="53"/>
        <end position="85"/>
    </location>
</feature>
<dbReference type="Proteomes" id="UP000502508">
    <property type="component" value="Chromosome"/>
</dbReference>
<name>A0A6F8Y4V5_9ACTN</name>
<proteinExistence type="predicted"/>
<accession>A0A6F8Y4V5</accession>
<evidence type="ECO:0000313" key="3">
    <source>
        <dbReference type="EMBL" id="BCB81090.1"/>
    </source>
</evidence>
<protein>
    <recommendedName>
        <fullName evidence="5">Type II secretion system protein GspF domain-containing protein</fullName>
    </recommendedName>
</protein>
<evidence type="ECO:0000256" key="1">
    <source>
        <dbReference type="SAM" id="MobiDB-lite"/>
    </source>
</evidence>
<reference evidence="3 4" key="1">
    <citation type="submission" date="2020-03" db="EMBL/GenBank/DDBJ databases">
        <title>Whole genome shotgun sequence of Phytohabitans flavus NBRC 107702.</title>
        <authorList>
            <person name="Komaki H."/>
            <person name="Tamura T."/>
        </authorList>
    </citation>
    <scope>NUCLEOTIDE SEQUENCE [LARGE SCALE GENOMIC DNA]</scope>
    <source>
        <strain evidence="3 4">NBRC 107702</strain>
    </source>
</reference>
<evidence type="ECO:0000313" key="4">
    <source>
        <dbReference type="Proteomes" id="UP000502508"/>
    </source>
</evidence>
<keyword evidence="4" id="KW-1185">Reference proteome</keyword>
<evidence type="ECO:0000256" key="2">
    <source>
        <dbReference type="SAM" id="Phobius"/>
    </source>
</evidence>
<keyword evidence="2" id="KW-0812">Transmembrane</keyword>
<dbReference type="AlphaFoldDB" id="A0A6F8Y4V5"/>
<dbReference type="KEGG" id="pfla:Pflav_075000"/>
<reference evidence="3 4" key="2">
    <citation type="submission" date="2020-03" db="EMBL/GenBank/DDBJ databases">
        <authorList>
            <person name="Ichikawa N."/>
            <person name="Kimura A."/>
            <person name="Kitahashi Y."/>
            <person name="Uohara A."/>
        </authorList>
    </citation>
    <scope>NUCLEOTIDE SEQUENCE [LARGE SCALE GENOMIC DNA]</scope>
    <source>
        <strain evidence="3 4">NBRC 107702</strain>
    </source>
</reference>
<dbReference type="PANTHER" id="PTHR35007">
    <property type="entry name" value="INTEGRAL MEMBRANE PROTEIN-RELATED"/>
    <property type="match status" value="1"/>
</dbReference>
<dbReference type="PANTHER" id="PTHR35007:SF4">
    <property type="entry name" value="CONSERVED TRANSMEMBRANE PROTEIN-RELATED"/>
    <property type="match status" value="1"/>
</dbReference>
<organism evidence="3 4">
    <name type="scientific">Phytohabitans flavus</name>
    <dbReference type="NCBI Taxonomy" id="1076124"/>
    <lineage>
        <taxon>Bacteria</taxon>
        <taxon>Bacillati</taxon>
        <taxon>Actinomycetota</taxon>
        <taxon>Actinomycetes</taxon>
        <taxon>Micromonosporales</taxon>
        <taxon>Micromonosporaceae</taxon>
    </lineage>
</organism>
<dbReference type="RefSeq" id="WP_180201292.1">
    <property type="nucleotide sequence ID" value="NZ_AP022870.1"/>
</dbReference>
<feature type="region of interest" description="Disordered" evidence="1">
    <location>
        <begin position="252"/>
        <end position="300"/>
    </location>
</feature>
<sequence length="300" mass="30451">MTAHWMVTAACLVAAAVVLAWPQRSRPARLLTPPRPAPRSLRERVAALSSRRAMVLAVVLAALAGTLLAGPVAGLVAGGYGAIAVRTVLRRRSSRAAAAMRTRSLDALCGLAADLRAGLSATSAAPTAGTAHPQAGPATIEDRRMAQLTDAAWRLAERTGAPIADLVERIEADARAMDRASASAAAQAAGARATAWLLAALPLGGIALGYSIGVDPLAVLLRTPVGAACAVGAVTLQVAGLVWADRIASAGTVRPEPTPSKPATAAEPASPRGATIRPRPRPRPRMTAVVAGRTSVGSEA</sequence>
<gene>
    <name evidence="3" type="ORF">Pflav_075000</name>
</gene>
<dbReference type="EMBL" id="AP022870">
    <property type="protein sequence ID" value="BCB81090.1"/>
    <property type="molecule type" value="Genomic_DNA"/>
</dbReference>
<keyword evidence="2" id="KW-0472">Membrane</keyword>
<evidence type="ECO:0008006" key="5">
    <source>
        <dbReference type="Google" id="ProtNLM"/>
    </source>
</evidence>
<keyword evidence="2" id="KW-1133">Transmembrane helix</keyword>